<name>A0A6G0RVZ9_9STRA</name>
<evidence type="ECO:0000313" key="4">
    <source>
        <dbReference type="Proteomes" id="UP000486351"/>
    </source>
</evidence>
<comment type="caution">
    <text evidence="3">The sequence shown here is derived from an EMBL/GenBank/DDBJ whole genome shotgun (WGS) entry which is preliminary data.</text>
</comment>
<accession>A0A6G0RVZ9</accession>
<dbReference type="AlphaFoldDB" id="A0A6G0RVZ9"/>
<evidence type="ECO:0000313" key="3">
    <source>
        <dbReference type="EMBL" id="KAE9342329.1"/>
    </source>
</evidence>
<organism evidence="3 4">
    <name type="scientific">Phytophthora fragariae</name>
    <dbReference type="NCBI Taxonomy" id="53985"/>
    <lineage>
        <taxon>Eukaryota</taxon>
        <taxon>Sar</taxon>
        <taxon>Stramenopiles</taxon>
        <taxon>Oomycota</taxon>
        <taxon>Peronosporomycetes</taxon>
        <taxon>Peronosporales</taxon>
        <taxon>Peronosporaceae</taxon>
        <taxon>Phytophthora</taxon>
    </lineage>
</organism>
<dbReference type="EMBL" id="QXFY01000508">
    <property type="protein sequence ID" value="KAE9342329.1"/>
    <property type="molecule type" value="Genomic_DNA"/>
</dbReference>
<keyword evidence="2" id="KW-0732">Signal</keyword>
<evidence type="ECO:0000256" key="1">
    <source>
        <dbReference type="SAM" id="MobiDB-lite"/>
    </source>
</evidence>
<feature type="chain" id="PRO_5026133692" description="Secreted protein" evidence="2">
    <location>
        <begin position="17"/>
        <end position="114"/>
    </location>
</feature>
<feature type="compositionally biased region" description="Polar residues" evidence="1">
    <location>
        <begin position="73"/>
        <end position="88"/>
    </location>
</feature>
<evidence type="ECO:0000256" key="2">
    <source>
        <dbReference type="SAM" id="SignalP"/>
    </source>
</evidence>
<evidence type="ECO:0008006" key="5">
    <source>
        <dbReference type="Google" id="ProtNLM"/>
    </source>
</evidence>
<dbReference type="Proteomes" id="UP000486351">
    <property type="component" value="Unassembled WGS sequence"/>
</dbReference>
<sequence>MTRVILRCFLQQLVASCPGRDGCRCERSRTVRTGKERMNTTKSNAKIQLVVSTANSRLPYNSPCTEPRGPRSPLTSTGLSARQPTSTGLAPLSPLRPWPTPAITPAPPANLPET</sequence>
<feature type="signal peptide" evidence="2">
    <location>
        <begin position="1"/>
        <end position="16"/>
    </location>
</feature>
<protein>
    <recommendedName>
        <fullName evidence="5">Secreted protein</fullName>
    </recommendedName>
</protein>
<proteinExistence type="predicted"/>
<gene>
    <name evidence="3" type="ORF">PF008_g10209</name>
</gene>
<feature type="region of interest" description="Disordered" evidence="1">
    <location>
        <begin position="57"/>
        <end position="114"/>
    </location>
</feature>
<feature type="compositionally biased region" description="Pro residues" evidence="1">
    <location>
        <begin position="94"/>
        <end position="114"/>
    </location>
</feature>
<reference evidence="3 4" key="1">
    <citation type="submission" date="2018-09" db="EMBL/GenBank/DDBJ databases">
        <title>Genomic investigation of the strawberry pathogen Phytophthora fragariae indicates pathogenicity is determined by transcriptional variation in three key races.</title>
        <authorList>
            <person name="Adams T.M."/>
            <person name="Armitage A.D."/>
            <person name="Sobczyk M.K."/>
            <person name="Bates H.J."/>
            <person name="Dunwell J.M."/>
            <person name="Nellist C.F."/>
            <person name="Harrison R.J."/>
        </authorList>
    </citation>
    <scope>NUCLEOTIDE SEQUENCE [LARGE SCALE GENOMIC DNA]</scope>
    <source>
        <strain evidence="3 4">NOV-77</strain>
    </source>
</reference>